<evidence type="ECO:0000256" key="2">
    <source>
        <dbReference type="SAM" id="MobiDB-lite"/>
    </source>
</evidence>
<proteinExistence type="predicted"/>
<feature type="compositionally biased region" description="Polar residues" evidence="2">
    <location>
        <begin position="75"/>
        <end position="89"/>
    </location>
</feature>
<dbReference type="Proteomes" id="UP000218231">
    <property type="component" value="Unassembled WGS sequence"/>
</dbReference>
<gene>
    <name evidence="3" type="ORF">WR25_13855</name>
</gene>
<reference evidence="3 4" key="1">
    <citation type="journal article" date="2017" name="Curr. Biol.">
        <title>Genome architecture and evolution of a unichromosomal asexual nematode.</title>
        <authorList>
            <person name="Fradin H."/>
            <person name="Zegar C."/>
            <person name="Gutwein M."/>
            <person name="Lucas J."/>
            <person name="Kovtun M."/>
            <person name="Corcoran D."/>
            <person name="Baugh L.R."/>
            <person name="Kiontke K."/>
            <person name="Gunsalus K."/>
            <person name="Fitch D.H."/>
            <person name="Piano F."/>
        </authorList>
    </citation>
    <scope>NUCLEOTIDE SEQUENCE [LARGE SCALE GENOMIC DNA]</scope>
    <source>
        <strain evidence="3">PF1309</strain>
    </source>
</reference>
<comment type="caution">
    <text evidence="3">The sequence shown here is derived from an EMBL/GenBank/DDBJ whole genome shotgun (WGS) entry which is preliminary data.</text>
</comment>
<protein>
    <submittedName>
        <fullName evidence="3">Uncharacterized protein</fullName>
    </submittedName>
</protein>
<feature type="region of interest" description="Disordered" evidence="2">
    <location>
        <begin position="406"/>
        <end position="445"/>
    </location>
</feature>
<organism evidence="3 4">
    <name type="scientific">Diploscapter pachys</name>
    <dbReference type="NCBI Taxonomy" id="2018661"/>
    <lineage>
        <taxon>Eukaryota</taxon>
        <taxon>Metazoa</taxon>
        <taxon>Ecdysozoa</taxon>
        <taxon>Nematoda</taxon>
        <taxon>Chromadorea</taxon>
        <taxon>Rhabditida</taxon>
        <taxon>Rhabditina</taxon>
        <taxon>Rhabditomorpha</taxon>
        <taxon>Rhabditoidea</taxon>
        <taxon>Rhabditidae</taxon>
        <taxon>Diploscapter</taxon>
    </lineage>
</organism>
<feature type="coiled-coil region" evidence="1">
    <location>
        <begin position="278"/>
        <end position="326"/>
    </location>
</feature>
<dbReference type="EMBL" id="LIAE01006426">
    <property type="protein sequence ID" value="PAV89835.1"/>
    <property type="molecule type" value="Genomic_DNA"/>
</dbReference>
<name>A0A2A2LV11_9BILA</name>
<feature type="region of interest" description="Disordered" evidence="2">
    <location>
        <begin position="61"/>
        <end position="121"/>
    </location>
</feature>
<keyword evidence="1" id="KW-0175">Coiled coil</keyword>
<keyword evidence="4" id="KW-1185">Reference proteome</keyword>
<accession>A0A2A2LV11</accession>
<evidence type="ECO:0000313" key="3">
    <source>
        <dbReference type="EMBL" id="PAV89835.1"/>
    </source>
</evidence>
<evidence type="ECO:0000256" key="1">
    <source>
        <dbReference type="SAM" id="Coils"/>
    </source>
</evidence>
<sequence length="518" mass="57745">MYHVDQFNRAITPFTVPEPKEPPIPPGIVERRKSQLGDWLETRIKNDIVLQNGFAGIENGNGVHQSEAHPEMNGANKQENGTGVEQTGNCLDERRNARHRSRSRDFDTESEEEPVNGNGQGIVCIRSQTDRVSRSHNDLLRSSNSVSPHRLQPAANFPTITVKIVEPIDPPVDYPLGENNDRGYRSHTLPTTAVIIRARPPKDPFLQSAALVTDAQPTKRGRVCVPVRRATSDSPCRQVARWTTANGEPLTAGHQPRYATVVHFDPKQTDHSQNGHRRDGKQRALDEERKIIEQQRKELRGTQNDIKRLSLDLARLEGERHELEGAIVPYHVSGNGNGYANDRSQAPKVRTMEPRPKHRGRHNAAYSVNTLPSAHRSRSEATGVMYYITDDGKLRKTFETQSMGVDLNFPIPNGSGATQDTDTTDRDSYGRRSSSGSGGSSSVNSQIVSFQDQVIMYTSNGSTGKDMLIQKLERELTDAQQCNHRLNAQIRSLSSGESSVVKRELHNAKVSLFKVNNR</sequence>
<dbReference type="OrthoDB" id="5870773at2759"/>
<dbReference type="AlphaFoldDB" id="A0A2A2LV11"/>
<evidence type="ECO:0000313" key="4">
    <source>
        <dbReference type="Proteomes" id="UP000218231"/>
    </source>
</evidence>
<feature type="region of interest" description="Disordered" evidence="2">
    <location>
        <begin position="336"/>
        <end position="361"/>
    </location>
</feature>